<dbReference type="SMART" id="SM01016">
    <property type="entry name" value="Arg_tRNA_synt_N"/>
    <property type="match status" value="1"/>
</dbReference>
<dbReference type="GO" id="GO:0005524">
    <property type="term" value="F:ATP binding"/>
    <property type="evidence" value="ECO:0007669"/>
    <property type="project" value="UniProtKB-UniRule"/>
</dbReference>
<protein>
    <recommendedName>
        <fullName evidence="11">Arginine--tRNA ligase</fullName>
        <ecNumber evidence="11">6.1.1.19</ecNumber>
    </recommendedName>
    <alternativeName>
        <fullName evidence="11">Arginyl-tRNA synthetase</fullName>
        <shortName evidence="11">ArgRS</shortName>
    </alternativeName>
</protein>
<dbReference type="InterPro" id="IPR014729">
    <property type="entry name" value="Rossmann-like_a/b/a_fold"/>
</dbReference>
<reference evidence="15" key="1">
    <citation type="journal article" date="2020" name="mSystems">
        <title>Genome- and Community-Level Interaction Insights into Carbon Utilization and Element Cycling Functions of Hydrothermarchaeota in Hydrothermal Sediment.</title>
        <authorList>
            <person name="Zhou Z."/>
            <person name="Liu Y."/>
            <person name="Xu W."/>
            <person name="Pan J."/>
            <person name="Luo Z.H."/>
            <person name="Li M."/>
        </authorList>
    </citation>
    <scope>NUCLEOTIDE SEQUENCE [LARGE SCALE GENOMIC DNA]</scope>
    <source>
        <strain evidence="15">SpSt-500</strain>
    </source>
</reference>
<dbReference type="InterPro" id="IPR001412">
    <property type="entry name" value="aa-tRNA-synth_I_CS"/>
</dbReference>
<dbReference type="InterPro" id="IPR008909">
    <property type="entry name" value="DALR_anticod-bd"/>
</dbReference>
<name>A0A832LJK4_9BACT</name>
<comment type="subcellular location">
    <subcellularLocation>
        <location evidence="1 11">Cytoplasm</location>
    </subcellularLocation>
</comment>
<accession>A0A832LJK4</accession>
<dbReference type="Pfam" id="PF03485">
    <property type="entry name" value="Arg_tRNA_synt_N"/>
    <property type="match status" value="1"/>
</dbReference>
<dbReference type="PRINTS" id="PR01038">
    <property type="entry name" value="TRNASYNTHARG"/>
</dbReference>
<proteinExistence type="inferred from homology"/>
<evidence type="ECO:0000259" key="13">
    <source>
        <dbReference type="SMART" id="SM00836"/>
    </source>
</evidence>
<dbReference type="Pfam" id="PF00750">
    <property type="entry name" value="tRNA-synt_1d"/>
    <property type="match status" value="1"/>
</dbReference>
<dbReference type="InterPro" id="IPR009080">
    <property type="entry name" value="tRNAsynth_Ia_anticodon-bd"/>
</dbReference>
<dbReference type="InterPro" id="IPR001278">
    <property type="entry name" value="Arg-tRNA-ligase"/>
</dbReference>
<evidence type="ECO:0000256" key="7">
    <source>
        <dbReference type="ARBA" id="ARBA00022840"/>
    </source>
</evidence>
<keyword evidence="4 11" id="KW-0963">Cytoplasm</keyword>
<keyword evidence="7 11" id="KW-0067">ATP-binding</keyword>
<dbReference type="GO" id="GO:0006420">
    <property type="term" value="P:arginyl-tRNA aminoacylation"/>
    <property type="evidence" value="ECO:0007669"/>
    <property type="project" value="UniProtKB-UniRule"/>
</dbReference>
<dbReference type="FunFam" id="3.40.50.620:FF:000062">
    <property type="entry name" value="Arginine--tRNA ligase"/>
    <property type="match status" value="1"/>
</dbReference>
<dbReference type="FunFam" id="1.10.730.10:FF:000008">
    <property type="entry name" value="Arginine--tRNA ligase"/>
    <property type="match status" value="1"/>
</dbReference>
<feature type="domain" description="Arginyl tRNA synthetase N-terminal" evidence="14">
    <location>
        <begin position="3"/>
        <end position="86"/>
    </location>
</feature>
<feature type="domain" description="DALR anticodon binding" evidence="13">
    <location>
        <begin position="425"/>
        <end position="542"/>
    </location>
</feature>
<evidence type="ECO:0000313" key="15">
    <source>
        <dbReference type="EMBL" id="HGT48875.1"/>
    </source>
</evidence>
<evidence type="ECO:0000256" key="9">
    <source>
        <dbReference type="ARBA" id="ARBA00023146"/>
    </source>
</evidence>
<dbReference type="GO" id="GO:0005737">
    <property type="term" value="C:cytoplasm"/>
    <property type="evidence" value="ECO:0007669"/>
    <property type="project" value="UniProtKB-SubCell"/>
</dbReference>
<evidence type="ECO:0000256" key="8">
    <source>
        <dbReference type="ARBA" id="ARBA00022917"/>
    </source>
</evidence>
<comment type="subunit">
    <text evidence="3 11">Monomer.</text>
</comment>
<evidence type="ECO:0000256" key="11">
    <source>
        <dbReference type="HAMAP-Rule" id="MF_00123"/>
    </source>
</evidence>
<dbReference type="InterPro" id="IPR036695">
    <property type="entry name" value="Arg-tRNA-synth_N_sf"/>
</dbReference>
<dbReference type="CDD" id="cd00671">
    <property type="entry name" value="ArgRS_core"/>
    <property type="match status" value="1"/>
</dbReference>
<feature type="short sequence motif" description="'HIGH' region" evidence="11">
    <location>
        <begin position="123"/>
        <end position="133"/>
    </location>
</feature>
<evidence type="ECO:0000256" key="12">
    <source>
        <dbReference type="RuleBase" id="RU363038"/>
    </source>
</evidence>
<evidence type="ECO:0000259" key="14">
    <source>
        <dbReference type="SMART" id="SM01016"/>
    </source>
</evidence>
<keyword evidence="9 11" id="KW-0030">Aminoacyl-tRNA synthetase</keyword>
<dbReference type="Gene3D" id="1.10.730.10">
    <property type="entry name" value="Isoleucyl-tRNA Synthetase, Domain 1"/>
    <property type="match status" value="1"/>
</dbReference>
<comment type="catalytic activity">
    <reaction evidence="10 11">
        <text>tRNA(Arg) + L-arginine + ATP = L-arginyl-tRNA(Arg) + AMP + diphosphate</text>
        <dbReference type="Rhea" id="RHEA:20301"/>
        <dbReference type="Rhea" id="RHEA-COMP:9658"/>
        <dbReference type="Rhea" id="RHEA-COMP:9673"/>
        <dbReference type="ChEBI" id="CHEBI:30616"/>
        <dbReference type="ChEBI" id="CHEBI:32682"/>
        <dbReference type="ChEBI" id="CHEBI:33019"/>
        <dbReference type="ChEBI" id="CHEBI:78442"/>
        <dbReference type="ChEBI" id="CHEBI:78513"/>
        <dbReference type="ChEBI" id="CHEBI:456215"/>
        <dbReference type="EC" id="6.1.1.19"/>
    </reaction>
</comment>
<dbReference type="Gene3D" id="3.40.50.620">
    <property type="entry name" value="HUPs"/>
    <property type="match status" value="1"/>
</dbReference>
<keyword evidence="6 11" id="KW-0547">Nucleotide-binding</keyword>
<evidence type="ECO:0000256" key="4">
    <source>
        <dbReference type="ARBA" id="ARBA00022490"/>
    </source>
</evidence>
<dbReference type="SUPFAM" id="SSF55190">
    <property type="entry name" value="Arginyl-tRNA synthetase (ArgRS), N-terminal 'additional' domain"/>
    <property type="match status" value="1"/>
</dbReference>
<dbReference type="InterPro" id="IPR005148">
    <property type="entry name" value="Arg-tRNA-synth_N"/>
</dbReference>
<evidence type="ECO:0000256" key="10">
    <source>
        <dbReference type="ARBA" id="ARBA00049339"/>
    </source>
</evidence>
<evidence type="ECO:0000256" key="2">
    <source>
        <dbReference type="ARBA" id="ARBA00005594"/>
    </source>
</evidence>
<dbReference type="AlphaFoldDB" id="A0A832LJK4"/>
<evidence type="ECO:0000256" key="5">
    <source>
        <dbReference type="ARBA" id="ARBA00022598"/>
    </source>
</evidence>
<sequence>MKEYLLKLFNEAANKIPELKEITLQFDIPKSEDHGDLSSNAAMMLSKKLKKNPREIAQLIVDSLNIDNSVISKIEVAGPGFINFFFSPDFFSDVINKIVTEQDNFGRSDKFKGRKANVEFVSANPTGPLTVGHGRNAVVGDTVANLLEWIGYEVDREYYFNNAGRQMRVLGDSVRLRYLELLGEKINFPEDYYQGEYIKDIARLLFDEHGDNLKDEDAEGIFKQTAEREIFKDIKKSLNKLNINHKIFFNENSLYEEGKIEQLLKTFKEKNLSYEKDGAVWLRLTELGKEQDKVIVKSTGEPTYRLPDIAYHITKFQRGYDLMVDLFGSDHNATYPDVLAGLQALGYDVSKVKVLIHQFVTITKDGEIVKMSTRKANYITLDELVDEVGKDVVRYFFNMRNITSHMNFDLTLAKKQSDENPVFYLQYAHARICSIIRTVSKENLSANYSNLHLLNSPEEVQLLKKLNLFKEEVLFAAENFETHRICTYLEELAALFHKFYTFRRILGSEKDIAEARLALVNAVKIVLKNGLSILGVSAPEQM</sequence>
<dbReference type="NCBIfam" id="TIGR00456">
    <property type="entry name" value="argS"/>
    <property type="match status" value="1"/>
</dbReference>
<dbReference type="HAMAP" id="MF_00123">
    <property type="entry name" value="Arg_tRNA_synth"/>
    <property type="match status" value="1"/>
</dbReference>
<evidence type="ECO:0000256" key="6">
    <source>
        <dbReference type="ARBA" id="ARBA00022741"/>
    </source>
</evidence>
<dbReference type="SUPFAM" id="SSF47323">
    <property type="entry name" value="Anticodon-binding domain of a subclass of class I aminoacyl-tRNA synthetases"/>
    <property type="match status" value="1"/>
</dbReference>
<dbReference type="InterPro" id="IPR035684">
    <property type="entry name" value="ArgRS_core"/>
</dbReference>
<evidence type="ECO:0000256" key="1">
    <source>
        <dbReference type="ARBA" id="ARBA00004496"/>
    </source>
</evidence>
<dbReference type="PROSITE" id="PS00178">
    <property type="entry name" value="AA_TRNA_LIGASE_I"/>
    <property type="match status" value="1"/>
</dbReference>
<gene>
    <name evidence="11" type="primary">argS</name>
    <name evidence="15" type="ORF">ENS56_12630</name>
</gene>
<dbReference type="EC" id="6.1.1.19" evidence="11"/>
<comment type="caution">
    <text evidence="15">The sequence shown here is derived from an EMBL/GenBank/DDBJ whole genome shotgun (WGS) entry which is preliminary data.</text>
</comment>
<dbReference type="EMBL" id="DSVI01000020">
    <property type="protein sequence ID" value="HGT48875.1"/>
    <property type="molecule type" value="Genomic_DNA"/>
</dbReference>
<dbReference type="SMART" id="SM00836">
    <property type="entry name" value="DALR_1"/>
    <property type="match status" value="1"/>
</dbReference>
<keyword evidence="8 11" id="KW-0648">Protein biosynthesis</keyword>
<dbReference type="Gene3D" id="3.30.1360.70">
    <property type="entry name" value="Arginyl tRNA synthetase N-terminal domain"/>
    <property type="match status" value="1"/>
</dbReference>
<dbReference type="PANTHER" id="PTHR11956">
    <property type="entry name" value="ARGINYL-TRNA SYNTHETASE"/>
    <property type="match status" value="1"/>
</dbReference>
<comment type="similarity">
    <text evidence="2 11 12">Belongs to the class-I aminoacyl-tRNA synthetase family.</text>
</comment>
<dbReference type="GO" id="GO:0004814">
    <property type="term" value="F:arginine-tRNA ligase activity"/>
    <property type="evidence" value="ECO:0007669"/>
    <property type="project" value="UniProtKB-UniRule"/>
</dbReference>
<dbReference type="Pfam" id="PF05746">
    <property type="entry name" value="DALR_1"/>
    <property type="match status" value="1"/>
</dbReference>
<dbReference type="PANTHER" id="PTHR11956:SF5">
    <property type="entry name" value="ARGININE--TRNA LIGASE, CYTOPLASMIC"/>
    <property type="match status" value="1"/>
</dbReference>
<evidence type="ECO:0000256" key="3">
    <source>
        <dbReference type="ARBA" id="ARBA00011245"/>
    </source>
</evidence>
<organism evidence="15">
    <name type="scientific">Ignavibacterium album</name>
    <dbReference type="NCBI Taxonomy" id="591197"/>
    <lineage>
        <taxon>Bacteria</taxon>
        <taxon>Pseudomonadati</taxon>
        <taxon>Ignavibacteriota</taxon>
        <taxon>Ignavibacteria</taxon>
        <taxon>Ignavibacteriales</taxon>
        <taxon>Ignavibacteriaceae</taxon>
        <taxon>Ignavibacterium</taxon>
    </lineage>
</organism>
<keyword evidence="5 11" id="KW-0436">Ligase</keyword>
<dbReference type="SUPFAM" id="SSF52374">
    <property type="entry name" value="Nucleotidylyl transferase"/>
    <property type="match status" value="1"/>
</dbReference>